<accession>A0A0D3JS89</accession>
<evidence type="ECO:0000256" key="1">
    <source>
        <dbReference type="SAM" id="SignalP"/>
    </source>
</evidence>
<dbReference type="Pfam" id="PF01549">
    <property type="entry name" value="ShK"/>
    <property type="match status" value="2"/>
</dbReference>
<dbReference type="RefSeq" id="XP_005778803.1">
    <property type="nucleotide sequence ID" value="XM_005778746.1"/>
</dbReference>
<sequence length="303" mass="33374">MANTSRHPRRLRRLLLLLPAAALSDTDASCIDSGDLADHCPLWAQRGECATNPVYMHEHCRRSCGCPAQGPPPPSGECADRDKSGACATWAAAGECDANPAYMKVKCASTCGTCDMLDWRKRCPVDPEAKPAVPPGAMQETFERALSNFPQYSPQLLSSDPYVVTFEERARTRKSRLQAAPAPRDFISDDEVEALLRHSEGRFVRSTASGGFTVQPKKGRAVLWPATFNERPFEKDARTHHEALPVLKGIKYAALLSPPPLLPARTHTHEAAVRSLHPSIPSQANFWLHQYDYVDAHHRGCTA</sequence>
<feature type="signal peptide" evidence="1">
    <location>
        <begin position="1"/>
        <end position="28"/>
    </location>
</feature>
<dbReference type="AlphaFoldDB" id="A0A0D3JS89"/>
<dbReference type="SMART" id="SM00254">
    <property type="entry name" value="ShKT"/>
    <property type="match status" value="2"/>
</dbReference>
<feature type="chain" id="PRO_5044291540" description="ShKT domain-containing protein" evidence="1">
    <location>
        <begin position="29"/>
        <end position="303"/>
    </location>
</feature>
<dbReference type="Proteomes" id="UP000013827">
    <property type="component" value="Unassembled WGS sequence"/>
</dbReference>
<dbReference type="GeneID" id="17271920"/>
<dbReference type="STRING" id="2903.R1EZS1"/>
<feature type="domain" description="ShKT" evidence="2">
    <location>
        <begin position="30"/>
        <end position="66"/>
    </location>
</feature>
<feature type="domain" description="ShKT" evidence="2">
    <location>
        <begin position="78"/>
        <end position="114"/>
    </location>
</feature>
<dbReference type="PaxDb" id="2903-EOD26374"/>
<keyword evidence="4" id="KW-1185">Reference proteome</keyword>
<dbReference type="HOGENOM" id="CLU_919610_0_0_1"/>
<dbReference type="Gene3D" id="1.10.10.1940">
    <property type="match status" value="1"/>
</dbReference>
<name>A0A0D3JS89_EMIH1</name>
<proteinExistence type="predicted"/>
<organism evidence="3 4">
    <name type="scientific">Emiliania huxleyi (strain CCMP1516)</name>
    <dbReference type="NCBI Taxonomy" id="280463"/>
    <lineage>
        <taxon>Eukaryota</taxon>
        <taxon>Haptista</taxon>
        <taxon>Haptophyta</taxon>
        <taxon>Prymnesiophyceae</taxon>
        <taxon>Isochrysidales</taxon>
        <taxon>Noelaerhabdaceae</taxon>
        <taxon>Emiliania</taxon>
    </lineage>
</organism>
<dbReference type="OMA" id="CEANPRH"/>
<dbReference type="InterPro" id="IPR003582">
    <property type="entry name" value="ShKT_dom"/>
</dbReference>
<reference evidence="4" key="1">
    <citation type="journal article" date="2013" name="Nature">
        <title>Pan genome of the phytoplankton Emiliania underpins its global distribution.</title>
        <authorList>
            <person name="Read B.A."/>
            <person name="Kegel J."/>
            <person name="Klute M.J."/>
            <person name="Kuo A."/>
            <person name="Lefebvre S.C."/>
            <person name="Maumus F."/>
            <person name="Mayer C."/>
            <person name="Miller J."/>
            <person name="Monier A."/>
            <person name="Salamov A."/>
            <person name="Young J."/>
            <person name="Aguilar M."/>
            <person name="Claverie J.M."/>
            <person name="Frickenhaus S."/>
            <person name="Gonzalez K."/>
            <person name="Herman E.K."/>
            <person name="Lin Y.C."/>
            <person name="Napier J."/>
            <person name="Ogata H."/>
            <person name="Sarno A.F."/>
            <person name="Shmutz J."/>
            <person name="Schroeder D."/>
            <person name="de Vargas C."/>
            <person name="Verret F."/>
            <person name="von Dassow P."/>
            <person name="Valentin K."/>
            <person name="Van de Peer Y."/>
            <person name="Wheeler G."/>
            <person name="Dacks J.B."/>
            <person name="Delwiche C.F."/>
            <person name="Dyhrman S.T."/>
            <person name="Glockner G."/>
            <person name="John U."/>
            <person name="Richards T."/>
            <person name="Worden A.Z."/>
            <person name="Zhang X."/>
            <person name="Grigoriev I.V."/>
            <person name="Allen A.E."/>
            <person name="Bidle K."/>
            <person name="Borodovsky M."/>
            <person name="Bowler C."/>
            <person name="Brownlee C."/>
            <person name="Cock J.M."/>
            <person name="Elias M."/>
            <person name="Gladyshev V.N."/>
            <person name="Groth M."/>
            <person name="Guda C."/>
            <person name="Hadaegh A."/>
            <person name="Iglesias-Rodriguez M.D."/>
            <person name="Jenkins J."/>
            <person name="Jones B.M."/>
            <person name="Lawson T."/>
            <person name="Leese F."/>
            <person name="Lindquist E."/>
            <person name="Lobanov A."/>
            <person name="Lomsadze A."/>
            <person name="Malik S.B."/>
            <person name="Marsh M.E."/>
            <person name="Mackinder L."/>
            <person name="Mock T."/>
            <person name="Mueller-Roeber B."/>
            <person name="Pagarete A."/>
            <person name="Parker M."/>
            <person name="Probert I."/>
            <person name="Quesneville H."/>
            <person name="Raines C."/>
            <person name="Rensing S.A."/>
            <person name="Riano-Pachon D.M."/>
            <person name="Richier S."/>
            <person name="Rokitta S."/>
            <person name="Shiraiwa Y."/>
            <person name="Soanes D.M."/>
            <person name="van der Giezen M."/>
            <person name="Wahlund T.M."/>
            <person name="Williams B."/>
            <person name="Wilson W."/>
            <person name="Wolfe G."/>
            <person name="Wurch L.L."/>
        </authorList>
    </citation>
    <scope>NUCLEOTIDE SEQUENCE</scope>
</reference>
<evidence type="ECO:0000313" key="4">
    <source>
        <dbReference type="Proteomes" id="UP000013827"/>
    </source>
</evidence>
<evidence type="ECO:0000259" key="2">
    <source>
        <dbReference type="PROSITE" id="PS51670"/>
    </source>
</evidence>
<reference evidence="3" key="2">
    <citation type="submission" date="2024-10" db="UniProtKB">
        <authorList>
            <consortium name="EnsemblProtists"/>
        </authorList>
    </citation>
    <scope>IDENTIFICATION</scope>
</reference>
<evidence type="ECO:0000313" key="3">
    <source>
        <dbReference type="EnsemblProtists" id="EOD26374"/>
    </source>
</evidence>
<keyword evidence="1" id="KW-0732">Signal</keyword>
<dbReference type="eggNOG" id="ENOG502SBSS">
    <property type="taxonomic scope" value="Eukaryota"/>
</dbReference>
<dbReference type="KEGG" id="ehx:EMIHUDRAFT_205379"/>
<dbReference type="EnsemblProtists" id="EOD26374">
    <property type="protein sequence ID" value="EOD26374"/>
    <property type="gene ID" value="EMIHUDRAFT_205379"/>
</dbReference>
<dbReference type="PROSITE" id="PS51670">
    <property type="entry name" value="SHKT"/>
    <property type="match status" value="2"/>
</dbReference>
<protein>
    <recommendedName>
        <fullName evidence="2">ShKT domain-containing protein</fullName>
    </recommendedName>
</protein>
<dbReference type="Gene3D" id="2.60.120.620">
    <property type="entry name" value="q2cbj1_9rhob like domain"/>
    <property type="match status" value="1"/>
</dbReference>